<dbReference type="Proteomes" id="UP001157006">
    <property type="component" value="Chromosome 6"/>
</dbReference>
<keyword evidence="3" id="KW-1185">Reference proteome</keyword>
<organism evidence="2 3">
    <name type="scientific">Vicia faba</name>
    <name type="common">Broad bean</name>
    <name type="synonym">Faba vulgaris</name>
    <dbReference type="NCBI Taxonomy" id="3906"/>
    <lineage>
        <taxon>Eukaryota</taxon>
        <taxon>Viridiplantae</taxon>
        <taxon>Streptophyta</taxon>
        <taxon>Embryophyta</taxon>
        <taxon>Tracheophyta</taxon>
        <taxon>Spermatophyta</taxon>
        <taxon>Magnoliopsida</taxon>
        <taxon>eudicotyledons</taxon>
        <taxon>Gunneridae</taxon>
        <taxon>Pentapetalae</taxon>
        <taxon>rosids</taxon>
        <taxon>fabids</taxon>
        <taxon>Fabales</taxon>
        <taxon>Fabaceae</taxon>
        <taxon>Papilionoideae</taxon>
        <taxon>50 kb inversion clade</taxon>
        <taxon>NPAAA clade</taxon>
        <taxon>Hologalegina</taxon>
        <taxon>IRL clade</taxon>
        <taxon>Fabeae</taxon>
        <taxon>Vicia</taxon>
    </lineage>
</organism>
<name>A0AAV1BB77_VICFA</name>
<dbReference type="EMBL" id="OX451741">
    <property type="protein sequence ID" value="CAI8618838.1"/>
    <property type="molecule type" value="Genomic_DNA"/>
</dbReference>
<proteinExistence type="predicted"/>
<protein>
    <submittedName>
        <fullName evidence="2">Uncharacterized protein</fullName>
    </submittedName>
</protein>
<reference evidence="2 3" key="1">
    <citation type="submission" date="2023-01" db="EMBL/GenBank/DDBJ databases">
        <authorList>
            <person name="Kreplak J."/>
        </authorList>
    </citation>
    <scope>NUCLEOTIDE SEQUENCE [LARGE SCALE GENOMIC DNA]</scope>
</reference>
<gene>
    <name evidence="2" type="ORF">VFH_VI142360</name>
</gene>
<feature type="compositionally biased region" description="Basic and acidic residues" evidence="1">
    <location>
        <begin position="101"/>
        <end position="113"/>
    </location>
</feature>
<evidence type="ECO:0000313" key="2">
    <source>
        <dbReference type="EMBL" id="CAI8618838.1"/>
    </source>
</evidence>
<feature type="region of interest" description="Disordered" evidence="1">
    <location>
        <begin position="94"/>
        <end position="113"/>
    </location>
</feature>
<dbReference type="AlphaFoldDB" id="A0AAV1BB77"/>
<evidence type="ECO:0000313" key="3">
    <source>
        <dbReference type="Proteomes" id="UP001157006"/>
    </source>
</evidence>
<evidence type="ECO:0000256" key="1">
    <source>
        <dbReference type="SAM" id="MobiDB-lite"/>
    </source>
</evidence>
<sequence length="113" mass="13114">MYLKVFYDCEVFYGRVRSLIGYVAYERNICMYKIQSFIPMQDMVMESSLVSIVPYHVNGCCCCCYRSLHLHLVLTAPIPVIQQHNVQNIVPNWYPQSGEEPMPKLEGKGTEEE</sequence>
<accession>A0AAV1BB77</accession>